<dbReference type="GO" id="GO:0005739">
    <property type="term" value="C:mitochondrion"/>
    <property type="evidence" value="ECO:0007669"/>
    <property type="project" value="UniProtKB-SubCell"/>
</dbReference>
<feature type="domain" description="AAA+ ATPase" evidence="16">
    <location>
        <begin position="362"/>
        <end position="502"/>
    </location>
</feature>
<evidence type="ECO:0000259" key="16">
    <source>
        <dbReference type="SMART" id="SM00382"/>
    </source>
</evidence>
<dbReference type="FunFam" id="3.40.1690.20:FF:000004">
    <property type="entry name" value="ATP-dependent zinc metalloprotease FTSH 10 mitochondrial"/>
    <property type="match status" value="1"/>
</dbReference>
<protein>
    <submittedName>
        <fullName evidence="17">Cell division protease ftsH isoform 2</fullName>
    </submittedName>
</protein>
<keyword evidence="12" id="KW-0482">Metalloprotease</keyword>
<dbReference type="InterPro" id="IPR003959">
    <property type="entry name" value="ATPase_AAA_core"/>
</dbReference>
<dbReference type="PANTHER" id="PTHR43655:SF33">
    <property type="entry name" value="AAA+ ATPASE DOMAIN-CONTAINING PROTEIN"/>
    <property type="match status" value="1"/>
</dbReference>
<keyword evidence="13" id="KW-0496">Mitochondrion</keyword>
<dbReference type="Gramene" id="EOY07492">
    <property type="protein sequence ID" value="EOY07492"/>
    <property type="gene ID" value="TCM_021912"/>
</dbReference>
<keyword evidence="8" id="KW-0378">Hydrolase</keyword>
<dbReference type="GO" id="GO:0008270">
    <property type="term" value="F:zinc ion binding"/>
    <property type="evidence" value="ECO:0007669"/>
    <property type="project" value="InterPro"/>
</dbReference>
<evidence type="ECO:0000256" key="7">
    <source>
        <dbReference type="ARBA" id="ARBA00022741"/>
    </source>
</evidence>
<dbReference type="GO" id="GO:0005524">
    <property type="term" value="F:ATP binding"/>
    <property type="evidence" value="ECO:0007669"/>
    <property type="project" value="UniProtKB-KW"/>
</dbReference>
<gene>
    <name evidence="17" type="ORF">TCM_021912</name>
</gene>
<evidence type="ECO:0000256" key="9">
    <source>
        <dbReference type="ARBA" id="ARBA00022833"/>
    </source>
</evidence>
<reference evidence="17 18" key="1">
    <citation type="journal article" date="2013" name="Genome Biol.">
        <title>The genome sequence of the most widely cultivated cacao type and its use to identify candidate genes regulating pod color.</title>
        <authorList>
            <person name="Motamayor J.C."/>
            <person name="Mockaitis K."/>
            <person name="Schmutz J."/>
            <person name="Haiminen N."/>
            <person name="Iii D.L."/>
            <person name="Cornejo O."/>
            <person name="Findley S.D."/>
            <person name="Zheng P."/>
            <person name="Utro F."/>
            <person name="Royaert S."/>
            <person name="Saski C."/>
            <person name="Jenkins J."/>
            <person name="Podicheti R."/>
            <person name="Zhao M."/>
            <person name="Scheffler B.E."/>
            <person name="Stack J.C."/>
            <person name="Feltus F.A."/>
            <person name="Mustiga G.M."/>
            <person name="Amores F."/>
            <person name="Phillips W."/>
            <person name="Marelli J.P."/>
            <person name="May G.D."/>
            <person name="Shapiro H."/>
            <person name="Ma J."/>
            <person name="Bustamante C.D."/>
            <person name="Schnell R.J."/>
            <person name="Main D."/>
            <person name="Gilbert D."/>
            <person name="Parida L."/>
            <person name="Kuhn D.N."/>
        </authorList>
    </citation>
    <scope>NUCLEOTIDE SEQUENCE [LARGE SCALE GENOMIC DNA]</scope>
    <source>
        <strain evidence="18">cv. Matina 1-6</strain>
    </source>
</reference>
<dbReference type="GO" id="GO:0016887">
    <property type="term" value="F:ATP hydrolysis activity"/>
    <property type="evidence" value="ECO:0007669"/>
    <property type="project" value="InterPro"/>
</dbReference>
<dbReference type="PANTHER" id="PTHR43655">
    <property type="entry name" value="ATP-DEPENDENT PROTEASE"/>
    <property type="match status" value="1"/>
</dbReference>
<dbReference type="InterPro" id="IPR041569">
    <property type="entry name" value="AAA_lid_3"/>
</dbReference>
<dbReference type="InterPro" id="IPR050928">
    <property type="entry name" value="ATP-dep_Zn_Metalloprotease"/>
</dbReference>
<dbReference type="Pfam" id="PF00004">
    <property type="entry name" value="AAA"/>
    <property type="match status" value="1"/>
</dbReference>
<keyword evidence="6" id="KW-0479">Metal-binding</keyword>
<dbReference type="Pfam" id="PF17862">
    <property type="entry name" value="AAA_lid_3"/>
    <property type="match status" value="1"/>
</dbReference>
<dbReference type="InterPro" id="IPR011546">
    <property type="entry name" value="Pept_M41_FtsH_extracell"/>
</dbReference>
<sequence>MIFSRIGRTVSRSSRSAFRTNVISRNLLSNESHVSTPVGNACISRVNQGLGIVRGYFAPAGTGKHLVSNARLSNLDSILANPRIRRFFSSEGSKKSRYENYYPKNKKEIPKANEQKSQSKEDSGAGDPGNSQNIAKLMQNVITPLLLFGILYTSIFSGPHEQKQISFQEFKNKLLEPGLVEKIVVSNKSVAKVYVRSSPRNANQATDDVTQVPTNGAPARRNISQYKYYFNIGSVESFEEKLEEAQEALGIDPHDHVPVTYVSEVNWIQELMRLAPTALLLGALWFMGRRMQSGLGVGGSGGRGGRGIFNMGKAHITKLDKNAKDKVFFKDVAGCDEAKQEIMEFVHFLKNPKKYEELGAKIPKGALLVGPPGTGKTLLAKATAGESGVPFLSMSGSDFMEMFVGVGPSRVRSLFQEARQCAPSIIFIDEIDAIGRARGRGGFSGGNDERESTLNQLLVEMDGFGTTSGVVVLAGTNRPDILDRALLRPGRFDRQITIDKPDIKGREQIFQIYLKRLKLDHEPSYYSQRLAALTPGFAGADIANVCNEAALIAARNESAQISMEHFESAIDRVIGGLEKKNKVCCSSFLCFFCLLMHRIIVKSLFDLCVWLCFQRCNCVEERFEFLNVKVWFFCFPV</sequence>
<dbReference type="Gene3D" id="1.10.8.60">
    <property type="match status" value="1"/>
</dbReference>
<dbReference type="GO" id="GO:0004222">
    <property type="term" value="F:metalloendopeptidase activity"/>
    <property type="evidence" value="ECO:0007669"/>
    <property type="project" value="InterPro"/>
</dbReference>
<evidence type="ECO:0000256" key="11">
    <source>
        <dbReference type="ARBA" id="ARBA00022946"/>
    </source>
</evidence>
<keyword evidence="18" id="KW-1185">Reference proteome</keyword>
<keyword evidence="9" id="KW-0862">Zinc</keyword>
<evidence type="ECO:0000256" key="6">
    <source>
        <dbReference type="ARBA" id="ARBA00022723"/>
    </source>
</evidence>
<organism evidence="17 18">
    <name type="scientific">Theobroma cacao</name>
    <name type="common">Cacao</name>
    <name type="synonym">Cocoa</name>
    <dbReference type="NCBI Taxonomy" id="3641"/>
    <lineage>
        <taxon>Eukaryota</taxon>
        <taxon>Viridiplantae</taxon>
        <taxon>Streptophyta</taxon>
        <taxon>Embryophyta</taxon>
        <taxon>Tracheophyta</taxon>
        <taxon>Spermatophyta</taxon>
        <taxon>Magnoliopsida</taxon>
        <taxon>eudicotyledons</taxon>
        <taxon>Gunneridae</taxon>
        <taxon>Pentapetalae</taxon>
        <taxon>rosids</taxon>
        <taxon>malvids</taxon>
        <taxon>Malvales</taxon>
        <taxon>Malvaceae</taxon>
        <taxon>Byttnerioideae</taxon>
        <taxon>Theobroma</taxon>
    </lineage>
</organism>
<dbReference type="SUPFAM" id="SSF52540">
    <property type="entry name" value="P-loop containing nucleoside triphosphate hydrolases"/>
    <property type="match status" value="1"/>
</dbReference>
<dbReference type="AlphaFoldDB" id="A0A061ESW4"/>
<evidence type="ECO:0000256" key="8">
    <source>
        <dbReference type="ARBA" id="ARBA00022801"/>
    </source>
</evidence>
<evidence type="ECO:0000256" key="13">
    <source>
        <dbReference type="ARBA" id="ARBA00023128"/>
    </source>
</evidence>
<dbReference type="FunFam" id="1.10.8.60:FF:000019">
    <property type="entry name" value="AFG3-like AAA ATPase 2"/>
    <property type="match status" value="1"/>
</dbReference>
<evidence type="ECO:0000256" key="1">
    <source>
        <dbReference type="ARBA" id="ARBA00001947"/>
    </source>
</evidence>
<dbReference type="CDD" id="cd19501">
    <property type="entry name" value="RecA-like_FtsH"/>
    <property type="match status" value="1"/>
</dbReference>
<keyword evidence="5 17" id="KW-0645">Protease</keyword>
<evidence type="ECO:0000256" key="10">
    <source>
        <dbReference type="ARBA" id="ARBA00022840"/>
    </source>
</evidence>
<dbReference type="FunFam" id="3.40.50.300:FF:000001">
    <property type="entry name" value="ATP-dependent zinc metalloprotease FtsH"/>
    <property type="match status" value="1"/>
</dbReference>
<dbReference type="Gene3D" id="3.40.50.300">
    <property type="entry name" value="P-loop containing nucleotide triphosphate hydrolases"/>
    <property type="match status" value="1"/>
</dbReference>
<dbReference type="GO" id="GO:0006508">
    <property type="term" value="P:proteolysis"/>
    <property type="evidence" value="ECO:0007669"/>
    <property type="project" value="UniProtKB-KW"/>
</dbReference>
<dbReference type="EMBL" id="CM001883">
    <property type="protein sequence ID" value="EOY07492.1"/>
    <property type="molecule type" value="Genomic_DNA"/>
</dbReference>
<dbReference type="GO" id="GO:0004176">
    <property type="term" value="F:ATP-dependent peptidase activity"/>
    <property type="evidence" value="ECO:0007669"/>
    <property type="project" value="InterPro"/>
</dbReference>
<feature type="region of interest" description="Disordered" evidence="15">
    <location>
        <begin position="99"/>
        <end position="132"/>
    </location>
</feature>
<comment type="similarity">
    <text evidence="14">Belongs to the AAA ATPase family.</text>
</comment>
<comment type="cofactor">
    <cofactor evidence="1">
        <name>Zn(2+)</name>
        <dbReference type="ChEBI" id="CHEBI:29105"/>
    </cofactor>
</comment>
<proteinExistence type="inferred from homology"/>
<name>A0A061ESW4_THECC</name>
<dbReference type="SMART" id="SM00382">
    <property type="entry name" value="AAA"/>
    <property type="match status" value="1"/>
</dbReference>
<dbReference type="Pfam" id="PF06480">
    <property type="entry name" value="FtsH_ext"/>
    <property type="match status" value="1"/>
</dbReference>
<keyword evidence="17" id="KW-0131">Cell cycle</keyword>
<comment type="similarity">
    <text evidence="3">In the C-terminal section; belongs to the peptidase M41 family.</text>
</comment>
<evidence type="ECO:0000256" key="15">
    <source>
        <dbReference type="SAM" id="MobiDB-lite"/>
    </source>
</evidence>
<evidence type="ECO:0000256" key="2">
    <source>
        <dbReference type="ARBA" id="ARBA00004173"/>
    </source>
</evidence>
<accession>A0A061ESW4</accession>
<dbReference type="InterPro" id="IPR027417">
    <property type="entry name" value="P-loop_NTPase"/>
</dbReference>
<feature type="compositionally biased region" description="Basic and acidic residues" evidence="15">
    <location>
        <begin position="105"/>
        <end position="123"/>
    </location>
</feature>
<evidence type="ECO:0000256" key="4">
    <source>
        <dbReference type="ARBA" id="ARBA00010550"/>
    </source>
</evidence>
<dbReference type="InterPro" id="IPR003593">
    <property type="entry name" value="AAA+_ATPase"/>
</dbReference>
<evidence type="ECO:0000256" key="14">
    <source>
        <dbReference type="RuleBase" id="RU003651"/>
    </source>
</evidence>
<evidence type="ECO:0000256" key="12">
    <source>
        <dbReference type="ARBA" id="ARBA00023049"/>
    </source>
</evidence>
<keyword evidence="7 14" id="KW-0547">Nucleotide-binding</keyword>
<dbReference type="Gene3D" id="3.40.1690.20">
    <property type="match status" value="1"/>
</dbReference>
<keyword evidence="11" id="KW-0809">Transit peptide</keyword>
<dbReference type="GO" id="GO:0051301">
    <property type="term" value="P:cell division"/>
    <property type="evidence" value="ECO:0007669"/>
    <property type="project" value="UniProtKB-KW"/>
</dbReference>
<dbReference type="Proteomes" id="UP000026915">
    <property type="component" value="Chromosome 5"/>
</dbReference>
<dbReference type="PROSITE" id="PS00674">
    <property type="entry name" value="AAA"/>
    <property type="match status" value="1"/>
</dbReference>
<comment type="similarity">
    <text evidence="4">In the N-terminal section; belongs to the AAA ATPase family.</text>
</comment>
<evidence type="ECO:0000256" key="3">
    <source>
        <dbReference type="ARBA" id="ARBA00010044"/>
    </source>
</evidence>
<keyword evidence="10 14" id="KW-0067">ATP-binding</keyword>
<dbReference type="GO" id="GO:0016020">
    <property type="term" value="C:membrane"/>
    <property type="evidence" value="ECO:0007669"/>
    <property type="project" value="InterPro"/>
</dbReference>
<dbReference type="InterPro" id="IPR003960">
    <property type="entry name" value="ATPase_AAA_CS"/>
</dbReference>
<evidence type="ECO:0000313" key="17">
    <source>
        <dbReference type="EMBL" id="EOY07492.1"/>
    </source>
</evidence>
<dbReference type="MEROPS" id="M41.022"/>
<keyword evidence="17" id="KW-0132">Cell division</keyword>
<evidence type="ECO:0000256" key="5">
    <source>
        <dbReference type="ARBA" id="ARBA00022670"/>
    </source>
</evidence>
<evidence type="ECO:0000313" key="18">
    <source>
        <dbReference type="Proteomes" id="UP000026915"/>
    </source>
</evidence>
<comment type="subcellular location">
    <subcellularLocation>
        <location evidence="2">Mitochondrion</location>
    </subcellularLocation>
</comment>